<dbReference type="AlphaFoldDB" id="A0A2K3N6N9"/>
<comment type="caution">
    <text evidence="1">The sequence shown here is derived from an EMBL/GenBank/DDBJ whole genome shotgun (WGS) entry which is preliminary data.</text>
</comment>
<proteinExistence type="predicted"/>
<dbReference type="EMBL" id="ASHM01016957">
    <property type="protein sequence ID" value="PNX98715.1"/>
    <property type="molecule type" value="Genomic_DNA"/>
</dbReference>
<organism evidence="1 2">
    <name type="scientific">Trifolium pratense</name>
    <name type="common">Red clover</name>
    <dbReference type="NCBI Taxonomy" id="57577"/>
    <lineage>
        <taxon>Eukaryota</taxon>
        <taxon>Viridiplantae</taxon>
        <taxon>Streptophyta</taxon>
        <taxon>Embryophyta</taxon>
        <taxon>Tracheophyta</taxon>
        <taxon>Spermatophyta</taxon>
        <taxon>Magnoliopsida</taxon>
        <taxon>eudicotyledons</taxon>
        <taxon>Gunneridae</taxon>
        <taxon>Pentapetalae</taxon>
        <taxon>rosids</taxon>
        <taxon>fabids</taxon>
        <taxon>Fabales</taxon>
        <taxon>Fabaceae</taxon>
        <taxon>Papilionoideae</taxon>
        <taxon>50 kb inversion clade</taxon>
        <taxon>NPAAA clade</taxon>
        <taxon>Hologalegina</taxon>
        <taxon>IRL clade</taxon>
        <taxon>Trifolieae</taxon>
        <taxon>Trifolium</taxon>
    </lineage>
</organism>
<evidence type="ECO:0000313" key="1">
    <source>
        <dbReference type="EMBL" id="PNX98715.1"/>
    </source>
</evidence>
<feature type="non-terminal residue" evidence="1">
    <location>
        <position position="1"/>
    </location>
</feature>
<dbReference type="STRING" id="57577.A0A2K3N6N9"/>
<dbReference type="PANTHER" id="PTHR35480">
    <property type="entry name" value="MATERNAL EFFECT EMBRYO ARREST 22"/>
    <property type="match status" value="1"/>
</dbReference>
<dbReference type="ExpressionAtlas" id="A0A2K3N6N9">
    <property type="expression patterns" value="baseline"/>
</dbReference>
<protein>
    <submittedName>
        <fullName evidence="1">Maternal effect embryo arrest protein</fullName>
    </submittedName>
</protein>
<dbReference type="Proteomes" id="UP000236291">
    <property type="component" value="Unassembled WGS sequence"/>
</dbReference>
<evidence type="ECO:0000313" key="2">
    <source>
        <dbReference type="Proteomes" id="UP000236291"/>
    </source>
</evidence>
<reference evidence="1 2" key="1">
    <citation type="journal article" date="2014" name="Am. J. Bot.">
        <title>Genome assembly and annotation for red clover (Trifolium pratense; Fabaceae).</title>
        <authorList>
            <person name="Istvanek J."/>
            <person name="Jaros M."/>
            <person name="Krenek A."/>
            <person name="Repkova J."/>
        </authorList>
    </citation>
    <scope>NUCLEOTIDE SEQUENCE [LARGE SCALE GENOMIC DNA]</scope>
    <source>
        <strain evidence="2">cv. Tatra</strain>
        <tissue evidence="1">Young leaves</tissue>
    </source>
</reference>
<dbReference type="PANTHER" id="PTHR35480:SF1">
    <property type="entry name" value="MATERNAL EFFECT EMBRYO ARREST 22"/>
    <property type="match status" value="1"/>
</dbReference>
<reference evidence="1 2" key="2">
    <citation type="journal article" date="2017" name="Front. Plant Sci.">
        <title>Gene Classification and Mining of Molecular Markers Useful in Red Clover (Trifolium pratense) Breeding.</title>
        <authorList>
            <person name="Istvanek J."/>
            <person name="Dluhosova J."/>
            <person name="Dluhos P."/>
            <person name="Patkova L."/>
            <person name="Nedelnik J."/>
            <person name="Repkova J."/>
        </authorList>
    </citation>
    <scope>NUCLEOTIDE SEQUENCE [LARGE SCALE GENOMIC DNA]</scope>
    <source>
        <strain evidence="2">cv. Tatra</strain>
        <tissue evidence="1">Young leaves</tissue>
    </source>
</reference>
<gene>
    <name evidence="1" type="ORF">L195_g021972</name>
</gene>
<name>A0A2K3N6N9_TRIPR</name>
<sequence>RLGVDVGGYEDQGVENLRSKLLSHLCNSTTKAGTSLQIATATAVFGLLPFNLEALSQTESSLPACSSKSISDDAENLRKWISGLGEHQQNLLYAILGRTD</sequence>
<accession>A0A2K3N6N9</accession>